<proteinExistence type="predicted"/>
<dbReference type="AlphaFoldDB" id="A0A0C3F7K4"/>
<name>A0A0C3F7K4_PILCF</name>
<dbReference type="HOGENOM" id="CLU_084542_0_0_1"/>
<accession>A0A0C3F7K4</accession>
<dbReference type="InParanoid" id="A0A0C3F7K4"/>
<keyword evidence="2" id="KW-1185">Reference proteome</keyword>
<reference evidence="2" key="2">
    <citation type="submission" date="2015-01" db="EMBL/GenBank/DDBJ databases">
        <title>Evolutionary Origins and Diversification of the Mycorrhizal Mutualists.</title>
        <authorList>
            <consortium name="DOE Joint Genome Institute"/>
            <consortium name="Mycorrhizal Genomics Consortium"/>
            <person name="Kohler A."/>
            <person name="Kuo A."/>
            <person name="Nagy L.G."/>
            <person name="Floudas D."/>
            <person name="Copeland A."/>
            <person name="Barry K.W."/>
            <person name="Cichocki N."/>
            <person name="Veneault-Fourrey C."/>
            <person name="LaButti K."/>
            <person name="Lindquist E.A."/>
            <person name="Lipzen A."/>
            <person name="Lundell T."/>
            <person name="Morin E."/>
            <person name="Murat C."/>
            <person name="Riley R."/>
            <person name="Ohm R."/>
            <person name="Sun H."/>
            <person name="Tunlid A."/>
            <person name="Henrissat B."/>
            <person name="Grigoriev I.V."/>
            <person name="Hibbett D.S."/>
            <person name="Martin F."/>
        </authorList>
    </citation>
    <scope>NUCLEOTIDE SEQUENCE [LARGE SCALE GENOMIC DNA]</scope>
    <source>
        <strain evidence="2">F 1598</strain>
    </source>
</reference>
<gene>
    <name evidence="1" type="ORF">PILCRDRAFT_13219</name>
</gene>
<evidence type="ECO:0000313" key="1">
    <source>
        <dbReference type="EMBL" id="KIM75846.1"/>
    </source>
</evidence>
<sequence>MAIQSNNSTRLEMLATKAKGCNFAVLQYCRDTNQMVFWRWPSDGGVRVEPKDLRKHHDTHYMLGPNCLCPASEISAPDFVEAAIYSISKGPLVGKYVASCAQDKCGYFVFLEYIFNRPVLATRTYERRLPHEQAPPLVTHKSEARPLKRTYTMIDINAPDLVPRRAAPVPASGSRPRISSRKNVTHLLELLDSRVAPGVTGAEFRRLFVKCNCGLFFTRRAFQDHTCVGEQRDLTVTEVIDLTGEETEAT</sequence>
<dbReference type="EMBL" id="KN833041">
    <property type="protein sequence ID" value="KIM75846.1"/>
    <property type="molecule type" value="Genomic_DNA"/>
</dbReference>
<dbReference type="OrthoDB" id="2875868at2759"/>
<reference evidence="1 2" key="1">
    <citation type="submission" date="2014-04" db="EMBL/GenBank/DDBJ databases">
        <authorList>
            <consortium name="DOE Joint Genome Institute"/>
            <person name="Kuo A."/>
            <person name="Tarkka M."/>
            <person name="Buscot F."/>
            <person name="Kohler A."/>
            <person name="Nagy L.G."/>
            <person name="Floudas D."/>
            <person name="Copeland A."/>
            <person name="Barry K.W."/>
            <person name="Cichocki N."/>
            <person name="Veneault-Fourrey C."/>
            <person name="LaButti K."/>
            <person name="Lindquist E.A."/>
            <person name="Lipzen A."/>
            <person name="Lundell T."/>
            <person name="Morin E."/>
            <person name="Murat C."/>
            <person name="Sun H."/>
            <person name="Tunlid A."/>
            <person name="Henrissat B."/>
            <person name="Grigoriev I.V."/>
            <person name="Hibbett D.S."/>
            <person name="Martin F."/>
            <person name="Nordberg H.P."/>
            <person name="Cantor M.N."/>
            <person name="Hua S.X."/>
        </authorList>
    </citation>
    <scope>NUCLEOTIDE SEQUENCE [LARGE SCALE GENOMIC DNA]</scope>
    <source>
        <strain evidence="1 2">F 1598</strain>
    </source>
</reference>
<organism evidence="1 2">
    <name type="scientific">Piloderma croceum (strain F 1598)</name>
    <dbReference type="NCBI Taxonomy" id="765440"/>
    <lineage>
        <taxon>Eukaryota</taxon>
        <taxon>Fungi</taxon>
        <taxon>Dikarya</taxon>
        <taxon>Basidiomycota</taxon>
        <taxon>Agaricomycotina</taxon>
        <taxon>Agaricomycetes</taxon>
        <taxon>Agaricomycetidae</taxon>
        <taxon>Atheliales</taxon>
        <taxon>Atheliaceae</taxon>
        <taxon>Piloderma</taxon>
    </lineage>
</organism>
<evidence type="ECO:0000313" key="2">
    <source>
        <dbReference type="Proteomes" id="UP000054166"/>
    </source>
</evidence>
<dbReference type="Proteomes" id="UP000054166">
    <property type="component" value="Unassembled WGS sequence"/>
</dbReference>
<protein>
    <submittedName>
        <fullName evidence="1">Uncharacterized protein</fullName>
    </submittedName>
</protein>